<protein>
    <recommendedName>
        <fullName evidence="4 5">Translation initiation factor IF-3</fullName>
    </recommendedName>
</protein>
<dbReference type="SUPFAM" id="SSF55200">
    <property type="entry name" value="Translation initiation factor IF3, C-terminal domain"/>
    <property type="match status" value="1"/>
</dbReference>
<dbReference type="InterPro" id="IPR019815">
    <property type="entry name" value="Translation_initiation_fac_3_C"/>
</dbReference>
<comment type="function">
    <text evidence="5">IF-3 binds to the 30S ribosomal subunit and shifts the equilibrium between 70S ribosomes and their 50S and 30S subunits in favor of the free subunits, thus enhancing the availability of 30S subunits on which protein synthesis initiation begins.</text>
</comment>
<dbReference type="InterPro" id="IPR036787">
    <property type="entry name" value="T_IF-3_N_sf"/>
</dbReference>
<dbReference type="NCBIfam" id="TIGR00168">
    <property type="entry name" value="infC"/>
    <property type="match status" value="1"/>
</dbReference>
<evidence type="ECO:0000259" key="6">
    <source>
        <dbReference type="Pfam" id="PF00707"/>
    </source>
</evidence>
<dbReference type="Pfam" id="PF00707">
    <property type="entry name" value="IF3_C"/>
    <property type="match status" value="1"/>
</dbReference>
<dbReference type="GO" id="GO:0003743">
    <property type="term" value="F:translation initiation factor activity"/>
    <property type="evidence" value="ECO:0007669"/>
    <property type="project" value="UniProtKB-UniRule"/>
</dbReference>
<keyword evidence="3 5" id="KW-0648">Protein biosynthesis</keyword>
<comment type="caution">
    <text evidence="8">The sequence shown here is derived from an EMBL/GenBank/DDBJ whole genome shotgun (WGS) entry which is preliminary data.</text>
</comment>
<dbReference type="EMBL" id="MNYX01000071">
    <property type="protein sequence ID" value="OIP64742.1"/>
    <property type="molecule type" value="Genomic_DNA"/>
</dbReference>
<comment type="subunit">
    <text evidence="5">Monomer.</text>
</comment>
<dbReference type="GO" id="GO:0005829">
    <property type="term" value="C:cytosol"/>
    <property type="evidence" value="ECO:0007669"/>
    <property type="project" value="TreeGrafter"/>
</dbReference>
<dbReference type="GO" id="GO:0043022">
    <property type="term" value="F:ribosome binding"/>
    <property type="evidence" value="ECO:0007669"/>
    <property type="project" value="TreeGrafter"/>
</dbReference>
<dbReference type="InterPro" id="IPR001288">
    <property type="entry name" value="Translation_initiation_fac_3"/>
</dbReference>
<evidence type="ECO:0000259" key="7">
    <source>
        <dbReference type="Pfam" id="PF05198"/>
    </source>
</evidence>
<dbReference type="InterPro" id="IPR019813">
    <property type="entry name" value="Translation_initiation_fac3_CS"/>
</dbReference>
<dbReference type="GO" id="GO:0016020">
    <property type="term" value="C:membrane"/>
    <property type="evidence" value="ECO:0007669"/>
    <property type="project" value="TreeGrafter"/>
</dbReference>
<dbReference type="SUPFAM" id="SSF54364">
    <property type="entry name" value="Translation initiation factor IF3, N-terminal domain"/>
    <property type="match status" value="1"/>
</dbReference>
<comment type="similarity">
    <text evidence="1 5">Belongs to the IF-3 family.</text>
</comment>
<dbReference type="Pfam" id="PF05198">
    <property type="entry name" value="IF3_N"/>
    <property type="match status" value="1"/>
</dbReference>
<dbReference type="Proteomes" id="UP000182059">
    <property type="component" value="Unassembled WGS sequence"/>
</dbReference>
<dbReference type="AlphaFoldDB" id="A0A1J5GA04"/>
<comment type="subcellular location">
    <subcellularLocation>
        <location evidence="5">Cytoplasm</location>
    </subcellularLocation>
</comment>
<dbReference type="InterPro" id="IPR019814">
    <property type="entry name" value="Translation_initiation_fac_3_N"/>
</dbReference>
<evidence type="ECO:0000256" key="3">
    <source>
        <dbReference type="ARBA" id="ARBA00022917"/>
    </source>
</evidence>
<dbReference type="PANTHER" id="PTHR10938">
    <property type="entry name" value="TRANSLATION INITIATION FACTOR IF-3"/>
    <property type="match status" value="1"/>
</dbReference>
<dbReference type="Gene3D" id="3.30.110.10">
    <property type="entry name" value="Translation initiation factor 3 (IF-3), C-terminal domain"/>
    <property type="match status" value="1"/>
</dbReference>
<evidence type="ECO:0000313" key="9">
    <source>
        <dbReference type="Proteomes" id="UP000182059"/>
    </source>
</evidence>
<dbReference type="GO" id="GO:0032790">
    <property type="term" value="P:ribosome disassembly"/>
    <property type="evidence" value="ECO:0007669"/>
    <property type="project" value="TreeGrafter"/>
</dbReference>
<evidence type="ECO:0000256" key="1">
    <source>
        <dbReference type="ARBA" id="ARBA00005439"/>
    </source>
</evidence>
<feature type="domain" description="Translation initiation factor 3 N-terminal" evidence="7">
    <location>
        <begin position="10"/>
        <end position="79"/>
    </location>
</feature>
<evidence type="ECO:0000256" key="5">
    <source>
        <dbReference type="RuleBase" id="RU000646"/>
    </source>
</evidence>
<dbReference type="PROSITE" id="PS00938">
    <property type="entry name" value="IF3"/>
    <property type="match status" value="1"/>
</dbReference>
<proteinExistence type="inferred from homology"/>
<evidence type="ECO:0000256" key="4">
    <source>
        <dbReference type="NCBIfam" id="TIGR00168"/>
    </source>
</evidence>
<evidence type="ECO:0000256" key="2">
    <source>
        <dbReference type="ARBA" id="ARBA00022540"/>
    </source>
</evidence>
<sequence length="175" mass="19643">MIPLNPKAKINHQIRAKELRVVTDTGEVLGVLSLSEALAKAEALGLDLIEISPNAEPPVAKIMDFGKFQYQQSKKKKEAKARAHVTETKTLQVKIGTSEHDLELKAKTTSKWLKEGHRVKINLFLVGRSKYADMGFKKERLDRILTLISEEYRLQGEPLKSPKGLSVTLERASKK</sequence>
<dbReference type="Gene3D" id="3.10.20.80">
    <property type="entry name" value="Translation initiation factor 3 (IF-3), N-terminal domain"/>
    <property type="match status" value="1"/>
</dbReference>
<dbReference type="InterPro" id="IPR036788">
    <property type="entry name" value="T_IF-3_C_sf"/>
</dbReference>
<evidence type="ECO:0000313" key="8">
    <source>
        <dbReference type="EMBL" id="OIP64742.1"/>
    </source>
</evidence>
<organism evidence="8 9">
    <name type="scientific">Candidatus Nomurabacteria bacterium CG2_30_43_9</name>
    <dbReference type="NCBI Taxonomy" id="1805283"/>
    <lineage>
        <taxon>Bacteria</taxon>
        <taxon>Candidatus Nomuraibacteriota</taxon>
    </lineage>
</organism>
<accession>A0A1J5GA04</accession>
<keyword evidence="2 5" id="KW-0396">Initiation factor</keyword>
<dbReference type="PANTHER" id="PTHR10938:SF0">
    <property type="entry name" value="TRANSLATION INITIATION FACTOR IF-3, MITOCHONDRIAL"/>
    <property type="match status" value="1"/>
</dbReference>
<feature type="domain" description="Translation initiation factor 3 C-terminal" evidence="6">
    <location>
        <begin position="87"/>
        <end position="168"/>
    </location>
</feature>
<name>A0A1J5GA04_9BACT</name>
<dbReference type="FunFam" id="3.10.20.80:FF:000001">
    <property type="entry name" value="Translation initiation factor IF-3"/>
    <property type="match status" value="1"/>
</dbReference>
<reference evidence="8 9" key="1">
    <citation type="journal article" date="2016" name="Environ. Microbiol.">
        <title>Genomic resolution of a cold subsurface aquifer community provides metabolic insights for novel microbes adapted to high CO concentrations.</title>
        <authorList>
            <person name="Probst A.J."/>
            <person name="Castelle C.J."/>
            <person name="Singh A."/>
            <person name="Brown C.T."/>
            <person name="Anantharaman K."/>
            <person name="Sharon I."/>
            <person name="Hug L.A."/>
            <person name="Burstein D."/>
            <person name="Emerson J.B."/>
            <person name="Thomas B.C."/>
            <person name="Banfield J.F."/>
        </authorList>
    </citation>
    <scope>NUCLEOTIDE SEQUENCE [LARGE SCALE GENOMIC DNA]</scope>
    <source>
        <strain evidence="8">CG2_30_43_9</strain>
    </source>
</reference>
<gene>
    <name evidence="8" type="ORF">AUK15_02990</name>
</gene>